<dbReference type="RefSeq" id="WP_343841698.1">
    <property type="nucleotide sequence ID" value="NZ_BAAADO010000005.1"/>
</dbReference>
<dbReference type="Proteomes" id="UP001500880">
    <property type="component" value="Unassembled WGS sequence"/>
</dbReference>
<keyword evidence="2" id="KW-1185">Reference proteome</keyword>
<proteinExistence type="predicted"/>
<gene>
    <name evidence="1" type="ORF">GCM10008986_25360</name>
</gene>
<evidence type="ECO:0000313" key="2">
    <source>
        <dbReference type="Proteomes" id="UP001500880"/>
    </source>
</evidence>
<evidence type="ECO:0000313" key="1">
    <source>
        <dbReference type="EMBL" id="GAA0497315.1"/>
    </source>
</evidence>
<comment type="caution">
    <text evidence="1">The sequence shown here is derived from an EMBL/GenBank/DDBJ whole genome shotgun (WGS) entry which is preliminary data.</text>
</comment>
<protein>
    <submittedName>
        <fullName evidence="1">Uncharacterized protein</fullName>
    </submittedName>
</protein>
<organism evidence="1 2">
    <name type="scientific">Salinibacillus aidingensis</name>
    <dbReference type="NCBI Taxonomy" id="237684"/>
    <lineage>
        <taxon>Bacteria</taxon>
        <taxon>Bacillati</taxon>
        <taxon>Bacillota</taxon>
        <taxon>Bacilli</taxon>
        <taxon>Bacillales</taxon>
        <taxon>Bacillaceae</taxon>
        <taxon>Salinibacillus</taxon>
    </lineage>
</organism>
<name>A0ABN1BGD5_9BACI</name>
<dbReference type="EMBL" id="BAAADO010000005">
    <property type="protein sequence ID" value="GAA0497315.1"/>
    <property type="molecule type" value="Genomic_DNA"/>
</dbReference>
<accession>A0ABN1BGD5</accession>
<reference evidence="1 2" key="1">
    <citation type="journal article" date="2019" name="Int. J. Syst. Evol. Microbiol.">
        <title>The Global Catalogue of Microorganisms (GCM) 10K type strain sequencing project: providing services to taxonomists for standard genome sequencing and annotation.</title>
        <authorList>
            <consortium name="The Broad Institute Genomics Platform"/>
            <consortium name="The Broad Institute Genome Sequencing Center for Infectious Disease"/>
            <person name="Wu L."/>
            <person name="Ma J."/>
        </authorList>
    </citation>
    <scope>NUCLEOTIDE SEQUENCE [LARGE SCALE GENOMIC DNA]</scope>
    <source>
        <strain evidence="1 2">JCM 12389</strain>
    </source>
</reference>
<sequence length="49" mass="5560">MIMLSKDYIAQEQGIAVSKNKQTERVKAVRENVEGTDAYKEVMQGIDED</sequence>